<reference evidence="1 2" key="1">
    <citation type="submission" date="2016-11" db="EMBL/GenBank/DDBJ databases">
        <title>Complete genome sequence of Sulfitobacter sp. AM1-D1, a toxic bacteria associated with marine dinoflagellate Alexandrium minutum in East China Sea.</title>
        <authorList>
            <person name="Yang Q."/>
            <person name="Zhang X."/>
            <person name="Tian X."/>
        </authorList>
    </citation>
    <scope>NUCLEOTIDE SEQUENCE [LARGE SCALE GENOMIC DNA]</scope>
    <source>
        <strain evidence="1 2">AM1-D1</strain>
    </source>
</reference>
<dbReference type="Proteomes" id="UP000181897">
    <property type="component" value="Chromosome"/>
</dbReference>
<accession>A0A1J0WG17</accession>
<gene>
    <name evidence="1" type="ORF">BOO69_07360</name>
</gene>
<dbReference type="OrthoDB" id="7868439at2"/>
<evidence type="ECO:0000313" key="2">
    <source>
        <dbReference type="Proteomes" id="UP000181897"/>
    </source>
</evidence>
<proteinExistence type="predicted"/>
<evidence type="ECO:0000313" key="1">
    <source>
        <dbReference type="EMBL" id="APE43255.1"/>
    </source>
</evidence>
<dbReference type="AlphaFoldDB" id="A0A1J0WG17"/>
<organism evidence="1 2">
    <name type="scientific">Sulfitobacter alexandrii</name>
    <dbReference type="NCBI Taxonomy" id="1917485"/>
    <lineage>
        <taxon>Bacteria</taxon>
        <taxon>Pseudomonadati</taxon>
        <taxon>Pseudomonadota</taxon>
        <taxon>Alphaproteobacteria</taxon>
        <taxon>Rhodobacterales</taxon>
        <taxon>Roseobacteraceae</taxon>
        <taxon>Sulfitobacter</taxon>
    </lineage>
</organism>
<dbReference type="KEGG" id="suam:BOO69_07360"/>
<name>A0A1J0WG17_9RHOB</name>
<sequence length="102" mass="11325">MTTRRFGGFARAVQDAHKFICANDASLCCILRIAGGDYGEDLLCETRRIFEEEDTPDVNQLGRLFAAMRMILSEAGHMPGDQLAALRWHGARVSDLSSRLPI</sequence>
<protein>
    <submittedName>
        <fullName evidence="1">Uncharacterized protein</fullName>
    </submittedName>
</protein>
<dbReference type="EMBL" id="CP018076">
    <property type="protein sequence ID" value="APE43255.1"/>
    <property type="molecule type" value="Genomic_DNA"/>
</dbReference>
<keyword evidence="2" id="KW-1185">Reference proteome</keyword>